<dbReference type="Pfam" id="PF00144">
    <property type="entry name" value="Beta-lactamase"/>
    <property type="match status" value="1"/>
</dbReference>
<feature type="domain" description="Beta-lactamase-related" evidence="3">
    <location>
        <begin position="58"/>
        <end position="366"/>
    </location>
</feature>
<dbReference type="Gene3D" id="3.40.710.10">
    <property type="entry name" value="DD-peptidase/beta-lactamase superfamily"/>
    <property type="match status" value="1"/>
</dbReference>
<dbReference type="InterPro" id="IPR021860">
    <property type="entry name" value="Peptidase_S12_Pab87-rel_C"/>
</dbReference>
<dbReference type="InterPro" id="IPR012338">
    <property type="entry name" value="Beta-lactam/transpept-like"/>
</dbReference>
<comment type="subcellular location">
    <subcellularLocation>
        <location evidence="1">Membrane</location>
    </subcellularLocation>
</comment>
<evidence type="ECO:0000259" key="3">
    <source>
        <dbReference type="Pfam" id="PF00144"/>
    </source>
</evidence>
<dbReference type="RefSeq" id="WP_171083399.1">
    <property type="nucleotide sequence ID" value="NZ_JABAIV010000002.1"/>
</dbReference>
<dbReference type="PANTHER" id="PTHR46825:SF11">
    <property type="entry name" value="PENICILLIN-BINDING PROTEIN 4"/>
    <property type="match status" value="1"/>
</dbReference>
<gene>
    <name evidence="5" type="ORF">HGB41_09235</name>
</gene>
<reference evidence="5 6" key="1">
    <citation type="submission" date="2020-04" db="EMBL/GenBank/DDBJ databases">
        <title>Massilia sp. nov., a cold adapted bacteria isolated from Arctic soil.</title>
        <authorList>
            <person name="Son J."/>
            <person name="Ka J.-O."/>
        </authorList>
    </citation>
    <scope>NUCLEOTIDE SEQUENCE [LARGE SCALE GENOMIC DNA]</scope>
    <source>
        <strain evidence="5 6">ML15P13</strain>
    </source>
</reference>
<dbReference type="Proteomes" id="UP000533905">
    <property type="component" value="Unassembled WGS sequence"/>
</dbReference>
<keyword evidence="5" id="KW-0378">Hydrolase</keyword>
<keyword evidence="2" id="KW-0472">Membrane</keyword>
<evidence type="ECO:0000259" key="4">
    <source>
        <dbReference type="Pfam" id="PF11954"/>
    </source>
</evidence>
<comment type="caution">
    <text evidence="5">The sequence shown here is derived from an EMBL/GenBank/DDBJ whole genome shotgun (WGS) entry which is preliminary data.</text>
</comment>
<accession>A0A7Y2NZK7</accession>
<evidence type="ECO:0000256" key="2">
    <source>
        <dbReference type="ARBA" id="ARBA00023136"/>
    </source>
</evidence>
<dbReference type="GO" id="GO:0016787">
    <property type="term" value="F:hydrolase activity"/>
    <property type="evidence" value="ECO:0007669"/>
    <property type="project" value="UniProtKB-KW"/>
</dbReference>
<dbReference type="GO" id="GO:0016020">
    <property type="term" value="C:membrane"/>
    <property type="evidence" value="ECO:0007669"/>
    <property type="project" value="UniProtKB-SubCell"/>
</dbReference>
<dbReference type="Pfam" id="PF11954">
    <property type="entry name" value="DUF3471"/>
    <property type="match status" value="1"/>
</dbReference>
<dbReference type="PANTHER" id="PTHR46825">
    <property type="entry name" value="D-ALANYL-D-ALANINE-CARBOXYPEPTIDASE/ENDOPEPTIDASE AMPH"/>
    <property type="match status" value="1"/>
</dbReference>
<dbReference type="AlphaFoldDB" id="A0A7Y2NZK7"/>
<protein>
    <submittedName>
        <fullName evidence="5">Serine hydrolase</fullName>
    </submittedName>
</protein>
<evidence type="ECO:0000313" key="5">
    <source>
        <dbReference type="EMBL" id="NNG23184.1"/>
    </source>
</evidence>
<name>A0A7Y2NZK7_9BURK</name>
<evidence type="ECO:0000313" key="6">
    <source>
        <dbReference type="Proteomes" id="UP000533905"/>
    </source>
</evidence>
<organism evidence="5 6">
    <name type="scientific">Telluria aromaticivorans</name>
    <dbReference type="NCBI Taxonomy" id="2725995"/>
    <lineage>
        <taxon>Bacteria</taxon>
        <taxon>Pseudomonadati</taxon>
        <taxon>Pseudomonadota</taxon>
        <taxon>Betaproteobacteria</taxon>
        <taxon>Burkholderiales</taxon>
        <taxon>Oxalobacteraceae</taxon>
        <taxon>Telluria group</taxon>
        <taxon>Telluria</taxon>
    </lineage>
</organism>
<feature type="domain" description="Peptidase S12 Pab87-related C-terminal" evidence="4">
    <location>
        <begin position="377"/>
        <end position="460"/>
    </location>
</feature>
<keyword evidence="6" id="KW-1185">Reference proteome</keyword>
<sequence length="467" mass="52084">MKSILTPIVLTISKIIFKPVLSQLMVLAVFVMSGLVPAAARAQADSKFPEQADMLMKEYVHDKLFTGTVLVARDGKPIFRRAYGAANREWMIPNTVNTRYRIGSITKQFTAAAILRLADENKLGLDDPIKKILPGLPANWEQATIRQLLSHTSGIPSHTSQEDSNAKLMPVKHTPQELVDLLKDLPLNYEHGTKFRYNNMAYVLLGRIIETVSGMSYADYLEKKLLKALNLRNSGYDDGSVVVRQMSQDYTDGVDNVMKGRLVNMSNVYAAGAMYSTVDDLLAWQQVLLNGKVLSPLSLKAMFADAGHRYGLGWFVSESLSRKRYSHGGSIGAYSSLLAFYPDDKLTIIILSNYGEEVVSKITDELARLALGVAPAHRKVKVDPRLYAGFVGRYQLESVIFDITAKGDRLFAKLTGQRQLEIFPESEYRYFYKAADAVLTFEKDAVGKIDALTLHQDGSKLRAKRLD</sequence>
<proteinExistence type="predicted"/>
<dbReference type="InterPro" id="IPR001466">
    <property type="entry name" value="Beta-lactam-related"/>
</dbReference>
<dbReference type="EMBL" id="JABAIV010000002">
    <property type="protein sequence ID" value="NNG23184.1"/>
    <property type="molecule type" value="Genomic_DNA"/>
</dbReference>
<dbReference type="InterPro" id="IPR050491">
    <property type="entry name" value="AmpC-like"/>
</dbReference>
<dbReference type="SUPFAM" id="SSF56601">
    <property type="entry name" value="beta-lactamase/transpeptidase-like"/>
    <property type="match status" value="1"/>
</dbReference>
<evidence type="ECO:0000256" key="1">
    <source>
        <dbReference type="ARBA" id="ARBA00004370"/>
    </source>
</evidence>